<sequence length="117" mass="13281">MQQKEFEALVKAACEQQTLPRALELLKTSDDSDVAEAALSLSGQFALADIDGEKRIYHVTTQANDDGEEEEFVEHVMNEGDDVIAFVAWFFDAMFEVKRKDTYQAAGKTYRQPKRDK</sequence>
<keyword evidence="2" id="KW-1185">Reference proteome</keyword>
<name>U3A3H0_VIBPR</name>
<evidence type="ECO:0000313" key="2">
    <source>
        <dbReference type="Proteomes" id="UP000016570"/>
    </source>
</evidence>
<evidence type="ECO:0000313" key="1">
    <source>
        <dbReference type="EMBL" id="GAD68240.1"/>
    </source>
</evidence>
<reference evidence="1 2" key="1">
    <citation type="submission" date="2013-09" db="EMBL/GenBank/DDBJ databases">
        <title>Whole genome shotgun sequence of Vibrio proteolyticus NBRC 13287.</title>
        <authorList>
            <person name="Isaki S."/>
            <person name="Hosoyama A."/>
            <person name="Numata M."/>
            <person name="Hashimoto M."/>
            <person name="Hosoyama Y."/>
            <person name="Tsuchikane K."/>
            <person name="Noguchi M."/>
            <person name="Hirakata S."/>
            <person name="Ichikawa N."/>
            <person name="Ohji S."/>
            <person name="Yamazoe A."/>
            <person name="Fujita N."/>
        </authorList>
    </citation>
    <scope>NUCLEOTIDE SEQUENCE [LARGE SCALE GENOMIC DNA]</scope>
    <source>
        <strain evidence="1 2">NBRC 13287</strain>
    </source>
</reference>
<dbReference type="EMBL" id="BATJ01000012">
    <property type="protein sequence ID" value="GAD68240.1"/>
    <property type="molecule type" value="Genomic_DNA"/>
</dbReference>
<organism evidence="1 2">
    <name type="scientific">Vibrio proteolyticus NBRC 13287</name>
    <dbReference type="NCBI Taxonomy" id="1219065"/>
    <lineage>
        <taxon>Bacteria</taxon>
        <taxon>Pseudomonadati</taxon>
        <taxon>Pseudomonadota</taxon>
        <taxon>Gammaproteobacteria</taxon>
        <taxon>Vibrionales</taxon>
        <taxon>Vibrionaceae</taxon>
        <taxon>Vibrio</taxon>
    </lineage>
</organism>
<dbReference type="AlphaFoldDB" id="U3A3H0"/>
<accession>U3A3H0</accession>
<dbReference type="Proteomes" id="UP000016570">
    <property type="component" value="Unassembled WGS sequence"/>
</dbReference>
<dbReference type="STRING" id="1219065.VPR01S_12_00490"/>
<proteinExistence type="predicted"/>
<dbReference type="RefSeq" id="WP_021706211.1">
    <property type="nucleotide sequence ID" value="NZ_BATJ01000012.1"/>
</dbReference>
<dbReference type="eggNOG" id="ENOG5031N4F">
    <property type="taxonomic scope" value="Bacteria"/>
</dbReference>
<comment type="caution">
    <text evidence="1">The sequence shown here is derived from an EMBL/GenBank/DDBJ whole genome shotgun (WGS) entry which is preliminary data.</text>
</comment>
<protein>
    <submittedName>
        <fullName evidence="1">Uncharacterized protein</fullName>
    </submittedName>
</protein>
<gene>
    <name evidence="1" type="ORF">VPR01S_12_00490</name>
</gene>